<dbReference type="Proteomes" id="UP001234216">
    <property type="component" value="Unassembled WGS sequence"/>
</dbReference>
<gene>
    <name evidence="2" type="ORF">QFZ22_000145</name>
</gene>
<comment type="caution">
    <text evidence="2">The sequence shown here is derived from an EMBL/GenBank/DDBJ whole genome shotgun (WGS) entry which is preliminary data.</text>
</comment>
<feature type="compositionally biased region" description="Basic residues" evidence="1">
    <location>
        <begin position="15"/>
        <end position="26"/>
    </location>
</feature>
<sequence>MSLIGQEEGIEHGTLRGHRQHTRRKVPATEACGCLQAKRDDERAKSEARQAGHSPRAAGQHKWNGGKYAAGTSRAEANTAVRAACPTEGCGQEATGRFPKQRSWVRVHVAGSTEPARDYCSGSCATYGIALAELRMDNAAA</sequence>
<proteinExistence type="predicted"/>
<protein>
    <submittedName>
        <fullName evidence="2">Uncharacterized protein</fullName>
    </submittedName>
</protein>
<accession>A0AAW8F4W4</accession>
<dbReference type="RefSeq" id="WP_306971691.1">
    <property type="nucleotide sequence ID" value="NZ_JAUSZV010000001.1"/>
</dbReference>
<name>A0AAW8F4W4_9ACTN</name>
<evidence type="ECO:0000313" key="3">
    <source>
        <dbReference type="Proteomes" id="UP001234216"/>
    </source>
</evidence>
<feature type="region of interest" description="Disordered" evidence="1">
    <location>
        <begin position="1"/>
        <end position="71"/>
    </location>
</feature>
<feature type="compositionally biased region" description="Basic and acidic residues" evidence="1">
    <location>
        <begin position="37"/>
        <end position="50"/>
    </location>
</feature>
<dbReference type="EMBL" id="JAUSZV010000001">
    <property type="protein sequence ID" value="MDQ0904160.1"/>
    <property type="molecule type" value="Genomic_DNA"/>
</dbReference>
<organism evidence="2 3">
    <name type="scientific">Streptomyces canus</name>
    <dbReference type="NCBI Taxonomy" id="58343"/>
    <lineage>
        <taxon>Bacteria</taxon>
        <taxon>Bacillati</taxon>
        <taxon>Actinomycetota</taxon>
        <taxon>Actinomycetes</taxon>
        <taxon>Kitasatosporales</taxon>
        <taxon>Streptomycetaceae</taxon>
        <taxon>Streptomyces</taxon>
        <taxon>Streptomyces aurantiacus group</taxon>
    </lineage>
</organism>
<evidence type="ECO:0000256" key="1">
    <source>
        <dbReference type="SAM" id="MobiDB-lite"/>
    </source>
</evidence>
<evidence type="ECO:0000313" key="2">
    <source>
        <dbReference type="EMBL" id="MDQ0904160.1"/>
    </source>
</evidence>
<reference evidence="2" key="1">
    <citation type="submission" date="2023-07" db="EMBL/GenBank/DDBJ databases">
        <title>Comparative genomics of wheat-associated soil bacteria to identify genetic determinants of phenazine resistance.</title>
        <authorList>
            <person name="Mouncey N."/>
        </authorList>
    </citation>
    <scope>NUCLEOTIDE SEQUENCE</scope>
    <source>
        <strain evidence="2">V4I22</strain>
    </source>
</reference>
<dbReference type="AlphaFoldDB" id="A0AAW8F4W4"/>